<dbReference type="AlphaFoldDB" id="A0A1H8FLA9"/>
<gene>
    <name evidence="2" type="ORF">SAMN05192583_2487</name>
</gene>
<dbReference type="OrthoDB" id="7586108at2"/>
<feature type="chain" id="PRO_5011754904" evidence="1">
    <location>
        <begin position="21"/>
        <end position="77"/>
    </location>
</feature>
<evidence type="ECO:0000313" key="3">
    <source>
        <dbReference type="Proteomes" id="UP000199206"/>
    </source>
</evidence>
<keyword evidence="1" id="KW-0732">Signal</keyword>
<organism evidence="2 3">
    <name type="scientific">Sphingomonas gellani</name>
    <dbReference type="NCBI Taxonomy" id="1166340"/>
    <lineage>
        <taxon>Bacteria</taxon>
        <taxon>Pseudomonadati</taxon>
        <taxon>Pseudomonadota</taxon>
        <taxon>Alphaproteobacteria</taxon>
        <taxon>Sphingomonadales</taxon>
        <taxon>Sphingomonadaceae</taxon>
        <taxon>Sphingomonas</taxon>
    </lineage>
</organism>
<evidence type="ECO:0000313" key="2">
    <source>
        <dbReference type="EMBL" id="SEN32591.1"/>
    </source>
</evidence>
<reference evidence="3" key="1">
    <citation type="submission" date="2016-10" db="EMBL/GenBank/DDBJ databases">
        <authorList>
            <person name="Varghese N."/>
            <person name="Submissions S."/>
        </authorList>
    </citation>
    <scope>NUCLEOTIDE SEQUENCE [LARGE SCALE GENOMIC DNA]</scope>
    <source>
        <strain evidence="3">S6-262</strain>
    </source>
</reference>
<dbReference type="STRING" id="1166340.SAMN05192583_2487"/>
<dbReference type="EMBL" id="FOCF01000006">
    <property type="protein sequence ID" value="SEN32591.1"/>
    <property type="molecule type" value="Genomic_DNA"/>
</dbReference>
<accession>A0A1H8FLA9</accession>
<dbReference type="Proteomes" id="UP000199206">
    <property type="component" value="Unassembled WGS sequence"/>
</dbReference>
<feature type="signal peptide" evidence="1">
    <location>
        <begin position="1"/>
        <end position="20"/>
    </location>
</feature>
<sequence>MKSLLMFAGLGLIAATPALAIREPKPEPAPVASESQAAPAKPTRYCVMTEATGSRIRHKTCMTRAEWLNEGFDPLKK</sequence>
<protein>
    <submittedName>
        <fullName evidence="2">Uncharacterized protein</fullName>
    </submittedName>
</protein>
<evidence type="ECO:0000256" key="1">
    <source>
        <dbReference type="SAM" id="SignalP"/>
    </source>
</evidence>
<proteinExistence type="predicted"/>
<dbReference type="RefSeq" id="WP_093666032.1">
    <property type="nucleotide sequence ID" value="NZ_FOCF01000006.1"/>
</dbReference>
<name>A0A1H8FLA9_9SPHN</name>
<keyword evidence="3" id="KW-1185">Reference proteome</keyword>